<sequence length="106" mass="11780">MADQRWWPVIPCAVLGCVRPSSNCLVANSSETSMDQPGGYWLMPLSPSATQCKVSIMIDVAISIWEQWVCHSQGNNIHYIVQLYGSSQIYHLSSPCDAKLPPRQIS</sequence>
<dbReference type="EMBL" id="KV878686">
    <property type="protein sequence ID" value="OJJ70383.1"/>
    <property type="molecule type" value="Genomic_DNA"/>
</dbReference>
<evidence type="ECO:0000313" key="2">
    <source>
        <dbReference type="Proteomes" id="UP000184499"/>
    </source>
</evidence>
<keyword evidence="2" id="KW-1185">Reference proteome</keyword>
<dbReference type="GeneID" id="93580831"/>
<dbReference type="VEuPathDB" id="FungiDB:ASPBRDRAFT_619174"/>
<accession>A0A1L9UFG2</accession>
<name>A0A1L9UFG2_ASPBC</name>
<protein>
    <submittedName>
        <fullName evidence="1">Uncharacterized protein</fullName>
    </submittedName>
</protein>
<dbReference type="Proteomes" id="UP000184499">
    <property type="component" value="Unassembled WGS sequence"/>
</dbReference>
<evidence type="ECO:0000313" key="1">
    <source>
        <dbReference type="EMBL" id="OJJ70383.1"/>
    </source>
</evidence>
<dbReference type="PROSITE" id="PS51257">
    <property type="entry name" value="PROKAR_LIPOPROTEIN"/>
    <property type="match status" value="1"/>
</dbReference>
<organism evidence="1 2">
    <name type="scientific">Aspergillus brasiliensis (strain CBS 101740 / IMI 381727 / IBT 21946)</name>
    <dbReference type="NCBI Taxonomy" id="767769"/>
    <lineage>
        <taxon>Eukaryota</taxon>
        <taxon>Fungi</taxon>
        <taxon>Dikarya</taxon>
        <taxon>Ascomycota</taxon>
        <taxon>Pezizomycotina</taxon>
        <taxon>Eurotiomycetes</taxon>
        <taxon>Eurotiomycetidae</taxon>
        <taxon>Eurotiales</taxon>
        <taxon>Aspergillaceae</taxon>
        <taxon>Aspergillus</taxon>
        <taxon>Aspergillus subgen. Circumdati</taxon>
    </lineage>
</organism>
<reference evidence="2" key="1">
    <citation type="journal article" date="2017" name="Genome Biol.">
        <title>Comparative genomics reveals high biological diversity and specific adaptations in the industrially and medically important fungal genus Aspergillus.</title>
        <authorList>
            <person name="de Vries R.P."/>
            <person name="Riley R."/>
            <person name="Wiebenga A."/>
            <person name="Aguilar-Osorio G."/>
            <person name="Amillis S."/>
            <person name="Uchima C.A."/>
            <person name="Anderluh G."/>
            <person name="Asadollahi M."/>
            <person name="Askin M."/>
            <person name="Barry K."/>
            <person name="Battaglia E."/>
            <person name="Bayram O."/>
            <person name="Benocci T."/>
            <person name="Braus-Stromeyer S.A."/>
            <person name="Caldana C."/>
            <person name="Canovas D."/>
            <person name="Cerqueira G.C."/>
            <person name="Chen F."/>
            <person name="Chen W."/>
            <person name="Choi C."/>
            <person name="Clum A."/>
            <person name="Dos Santos R.A."/>
            <person name="Damasio A.R."/>
            <person name="Diallinas G."/>
            <person name="Emri T."/>
            <person name="Fekete E."/>
            <person name="Flipphi M."/>
            <person name="Freyberg S."/>
            <person name="Gallo A."/>
            <person name="Gournas C."/>
            <person name="Habgood R."/>
            <person name="Hainaut M."/>
            <person name="Harispe M.L."/>
            <person name="Henrissat B."/>
            <person name="Hilden K.S."/>
            <person name="Hope R."/>
            <person name="Hossain A."/>
            <person name="Karabika E."/>
            <person name="Karaffa L."/>
            <person name="Karanyi Z."/>
            <person name="Krasevec N."/>
            <person name="Kuo A."/>
            <person name="Kusch H."/>
            <person name="LaButti K."/>
            <person name="Lagendijk E.L."/>
            <person name="Lapidus A."/>
            <person name="Levasseur A."/>
            <person name="Lindquist E."/>
            <person name="Lipzen A."/>
            <person name="Logrieco A.F."/>
            <person name="MacCabe A."/>
            <person name="Maekelae M.R."/>
            <person name="Malavazi I."/>
            <person name="Melin P."/>
            <person name="Meyer V."/>
            <person name="Mielnichuk N."/>
            <person name="Miskei M."/>
            <person name="Molnar A.P."/>
            <person name="Mule G."/>
            <person name="Ngan C.Y."/>
            <person name="Orejas M."/>
            <person name="Orosz E."/>
            <person name="Ouedraogo J.P."/>
            <person name="Overkamp K.M."/>
            <person name="Park H.-S."/>
            <person name="Perrone G."/>
            <person name="Piumi F."/>
            <person name="Punt P.J."/>
            <person name="Ram A.F."/>
            <person name="Ramon A."/>
            <person name="Rauscher S."/>
            <person name="Record E."/>
            <person name="Riano-Pachon D.M."/>
            <person name="Robert V."/>
            <person name="Roehrig J."/>
            <person name="Ruller R."/>
            <person name="Salamov A."/>
            <person name="Salih N.S."/>
            <person name="Samson R.A."/>
            <person name="Sandor E."/>
            <person name="Sanguinetti M."/>
            <person name="Schuetze T."/>
            <person name="Sepcic K."/>
            <person name="Shelest E."/>
            <person name="Sherlock G."/>
            <person name="Sophianopoulou V."/>
            <person name="Squina F.M."/>
            <person name="Sun H."/>
            <person name="Susca A."/>
            <person name="Todd R.B."/>
            <person name="Tsang A."/>
            <person name="Unkles S.E."/>
            <person name="van de Wiele N."/>
            <person name="van Rossen-Uffink D."/>
            <person name="Oliveira J.V."/>
            <person name="Vesth T.C."/>
            <person name="Visser J."/>
            <person name="Yu J.-H."/>
            <person name="Zhou M."/>
            <person name="Andersen M.R."/>
            <person name="Archer D.B."/>
            <person name="Baker S.E."/>
            <person name="Benoit I."/>
            <person name="Brakhage A.A."/>
            <person name="Braus G.H."/>
            <person name="Fischer R."/>
            <person name="Frisvad J.C."/>
            <person name="Goldman G.H."/>
            <person name="Houbraken J."/>
            <person name="Oakley B."/>
            <person name="Pocsi I."/>
            <person name="Scazzocchio C."/>
            <person name="Seiboth B."/>
            <person name="vanKuyk P.A."/>
            <person name="Wortman J."/>
            <person name="Dyer P.S."/>
            <person name="Grigoriev I.V."/>
        </authorList>
    </citation>
    <scope>NUCLEOTIDE SEQUENCE [LARGE SCALE GENOMIC DNA]</scope>
    <source>
        <strain evidence="2">CBS 101740 / IMI 381727 / IBT 21946</strain>
    </source>
</reference>
<gene>
    <name evidence="1" type="ORF">ASPBRDRAFT_619174</name>
</gene>
<proteinExistence type="predicted"/>
<dbReference type="RefSeq" id="XP_067477631.1">
    <property type="nucleotide sequence ID" value="XM_067628343.1"/>
</dbReference>
<dbReference type="AlphaFoldDB" id="A0A1L9UFG2"/>